<evidence type="ECO:0000256" key="1">
    <source>
        <dbReference type="SAM" id="MobiDB-lite"/>
    </source>
</evidence>
<feature type="region of interest" description="Disordered" evidence="1">
    <location>
        <begin position="68"/>
        <end position="88"/>
    </location>
</feature>
<protein>
    <recommendedName>
        <fullName evidence="4">Reverse transcriptase domain-containing protein</fullName>
    </recommendedName>
</protein>
<feature type="compositionally biased region" description="Polar residues" evidence="1">
    <location>
        <begin position="1"/>
        <end position="21"/>
    </location>
</feature>
<dbReference type="AlphaFoldDB" id="A0AAW1IIC6"/>
<sequence length="324" mass="36226">METQIAQLAQQVSDASKTQRQLMGKTKENPRGDVHVVTLRSGKELVDPVVLSKRKAVSVTDEVVEIVDETADEPEKDAEETAQKETVDIPTKPTRVYVPLVPFPQRLAKAKLEQKYGKFVDVLKNLHNNILFLDALSEIPSYGKFLKDLLSRARVSLMPLSIFKKLQMPELKPNRVSLQLADRSVKFPLDLCEDIPLSVGKLLIPCDFFVMDIPENAHVPIILGRPCLATARAMIDMKNDKLSLQVGEDKVEFELNKSMRAPSMHNACYRVDVLEDYLTGKSSELSSSDQLQDCLTNSDSDDVEMLAYDAWTLESSPLDGSPPK</sequence>
<organism evidence="2 3">
    <name type="scientific">Saponaria officinalis</name>
    <name type="common">Common soapwort</name>
    <name type="synonym">Lychnis saponaria</name>
    <dbReference type="NCBI Taxonomy" id="3572"/>
    <lineage>
        <taxon>Eukaryota</taxon>
        <taxon>Viridiplantae</taxon>
        <taxon>Streptophyta</taxon>
        <taxon>Embryophyta</taxon>
        <taxon>Tracheophyta</taxon>
        <taxon>Spermatophyta</taxon>
        <taxon>Magnoliopsida</taxon>
        <taxon>eudicotyledons</taxon>
        <taxon>Gunneridae</taxon>
        <taxon>Pentapetalae</taxon>
        <taxon>Caryophyllales</taxon>
        <taxon>Caryophyllaceae</taxon>
        <taxon>Caryophylleae</taxon>
        <taxon>Saponaria</taxon>
    </lineage>
</organism>
<evidence type="ECO:0000313" key="3">
    <source>
        <dbReference type="Proteomes" id="UP001443914"/>
    </source>
</evidence>
<dbReference type="EMBL" id="JBDFQZ010000009">
    <property type="protein sequence ID" value="KAK9689190.1"/>
    <property type="molecule type" value="Genomic_DNA"/>
</dbReference>
<dbReference type="CDD" id="cd00303">
    <property type="entry name" value="retropepsin_like"/>
    <property type="match status" value="1"/>
</dbReference>
<keyword evidence="3" id="KW-1185">Reference proteome</keyword>
<dbReference type="Proteomes" id="UP001443914">
    <property type="component" value="Unassembled WGS sequence"/>
</dbReference>
<evidence type="ECO:0000313" key="2">
    <source>
        <dbReference type="EMBL" id="KAK9689190.1"/>
    </source>
</evidence>
<dbReference type="PANTHER" id="PTHR33067:SF31">
    <property type="entry name" value="RNA-DIRECTED DNA POLYMERASE"/>
    <property type="match status" value="1"/>
</dbReference>
<gene>
    <name evidence="2" type="ORF">RND81_09G042000</name>
</gene>
<evidence type="ECO:0008006" key="4">
    <source>
        <dbReference type="Google" id="ProtNLM"/>
    </source>
</evidence>
<dbReference type="PANTHER" id="PTHR33067">
    <property type="entry name" value="RNA-DIRECTED DNA POLYMERASE-RELATED"/>
    <property type="match status" value="1"/>
</dbReference>
<feature type="compositionally biased region" description="Acidic residues" evidence="1">
    <location>
        <begin position="68"/>
        <end position="78"/>
    </location>
</feature>
<proteinExistence type="predicted"/>
<name>A0AAW1IIC6_SAPOF</name>
<accession>A0AAW1IIC6</accession>
<dbReference type="Gene3D" id="2.40.70.10">
    <property type="entry name" value="Acid Proteases"/>
    <property type="match status" value="1"/>
</dbReference>
<comment type="caution">
    <text evidence="2">The sequence shown here is derived from an EMBL/GenBank/DDBJ whole genome shotgun (WGS) entry which is preliminary data.</text>
</comment>
<feature type="region of interest" description="Disordered" evidence="1">
    <location>
        <begin position="1"/>
        <end position="33"/>
    </location>
</feature>
<reference evidence="2" key="1">
    <citation type="submission" date="2024-03" db="EMBL/GenBank/DDBJ databases">
        <title>WGS assembly of Saponaria officinalis var. Norfolk2.</title>
        <authorList>
            <person name="Jenkins J."/>
            <person name="Shu S."/>
            <person name="Grimwood J."/>
            <person name="Barry K."/>
            <person name="Goodstein D."/>
            <person name="Schmutz J."/>
            <person name="Leebens-Mack J."/>
            <person name="Osbourn A."/>
        </authorList>
    </citation>
    <scope>NUCLEOTIDE SEQUENCE [LARGE SCALE GENOMIC DNA]</scope>
    <source>
        <strain evidence="2">JIC</strain>
    </source>
</reference>
<dbReference type="InterPro" id="IPR021109">
    <property type="entry name" value="Peptidase_aspartic_dom_sf"/>
</dbReference>